<feature type="chain" id="PRO_5003686137" description="Sugar-binding protein" evidence="1">
    <location>
        <begin position="21"/>
        <end position="341"/>
    </location>
</feature>
<keyword evidence="1" id="KW-0732">Signal</keyword>
<organism evidence="2 3">
    <name type="scientific">Bernardetia litoralis (strain ATCC 23117 / DSM 6794 / NBRC 15988 / NCIMB 1366 / Fx l1 / Sio-4)</name>
    <name type="common">Flexibacter litoralis</name>
    <dbReference type="NCBI Taxonomy" id="880071"/>
    <lineage>
        <taxon>Bacteria</taxon>
        <taxon>Pseudomonadati</taxon>
        <taxon>Bacteroidota</taxon>
        <taxon>Cytophagia</taxon>
        <taxon>Cytophagales</taxon>
        <taxon>Bernardetiaceae</taxon>
        <taxon>Bernardetia</taxon>
    </lineage>
</organism>
<evidence type="ECO:0000313" key="2">
    <source>
        <dbReference type="EMBL" id="AFM03625.1"/>
    </source>
</evidence>
<proteinExistence type="predicted"/>
<keyword evidence="3" id="KW-1185">Reference proteome</keyword>
<dbReference type="AlphaFoldDB" id="I4AI40"/>
<dbReference type="EMBL" id="CP003345">
    <property type="protein sequence ID" value="AFM03625.1"/>
    <property type="molecule type" value="Genomic_DNA"/>
</dbReference>
<reference evidence="3" key="1">
    <citation type="submission" date="2012-06" db="EMBL/GenBank/DDBJ databases">
        <title>The complete genome of Flexibacter litoralis DSM 6794.</title>
        <authorList>
            <person name="Lucas S."/>
            <person name="Copeland A."/>
            <person name="Lapidus A."/>
            <person name="Glavina del Rio T."/>
            <person name="Dalin E."/>
            <person name="Tice H."/>
            <person name="Bruce D."/>
            <person name="Goodwin L."/>
            <person name="Pitluck S."/>
            <person name="Peters L."/>
            <person name="Ovchinnikova G."/>
            <person name="Lu M."/>
            <person name="Kyrpides N."/>
            <person name="Mavromatis K."/>
            <person name="Ivanova N."/>
            <person name="Brettin T."/>
            <person name="Detter J.C."/>
            <person name="Han C."/>
            <person name="Larimer F."/>
            <person name="Land M."/>
            <person name="Hauser L."/>
            <person name="Markowitz V."/>
            <person name="Cheng J.-F."/>
            <person name="Hugenholtz P."/>
            <person name="Woyke T."/>
            <person name="Wu D."/>
            <person name="Spring S."/>
            <person name="Lang E."/>
            <person name="Kopitz M."/>
            <person name="Brambilla E."/>
            <person name="Klenk H.-P."/>
            <person name="Eisen J.A."/>
        </authorList>
    </citation>
    <scope>NUCLEOTIDE SEQUENCE [LARGE SCALE GENOMIC DNA]</scope>
    <source>
        <strain evidence="3">ATCC 23117 / DSM 6794 / NBRC 15988 / NCIMB 1366 / Sio-4</strain>
    </source>
</reference>
<evidence type="ECO:0000256" key="1">
    <source>
        <dbReference type="SAM" id="SignalP"/>
    </source>
</evidence>
<dbReference type="RefSeq" id="WP_014797082.1">
    <property type="nucleotide sequence ID" value="NC_018018.1"/>
</dbReference>
<accession>I4AI40</accession>
<dbReference type="Proteomes" id="UP000006054">
    <property type="component" value="Chromosome"/>
</dbReference>
<name>I4AI40_BERLS</name>
<dbReference type="STRING" id="880071.Fleli_1187"/>
<sequence length="341" mass="40121" precursor="true">MRTFNLFSALFLFLNLSFSASETFAQNQIIAWQITTSDKAAEKHSVHNYDAQGRLTSVEEPLQNLKTDYIYDIEANLKRLDIYTTEGVVKVNYTYGSEPTTTIIHPVWGEQRRVSYKDERGKITEQKIYHNKELVRRILYSYTAFDSIFGREVVNFYEPTKDGKITPTLNFIFSGNKKVQNPVHKKYITYFDKTTRQRVKEVVFIDDKKPLETKIYTYLKETTNKALLEKVQYSNSETDEEIIIFYSYQDKTNLPTFVRTETRKNGNLLSYSSLEYLYQNGNLWQIITQNIRTPFNKNKTNSTDNSFTKKVSIFKDAKLIRERHYEGETLSKTIDYQYTKA</sequence>
<dbReference type="KEGG" id="fli:Fleli_1187"/>
<protein>
    <recommendedName>
        <fullName evidence="4">Sugar-binding protein</fullName>
    </recommendedName>
</protein>
<feature type="signal peptide" evidence="1">
    <location>
        <begin position="1"/>
        <end position="20"/>
    </location>
</feature>
<evidence type="ECO:0008006" key="4">
    <source>
        <dbReference type="Google" id="ProtNLM"/>
    </source>
</evidence>
<gene>
    <name evidence="2" type="ordered locus">Fleli_1187</name>
</gene>
<dbReference type="HOGENOM" id="CLU_813173_0_0_10"/>
<evidence type="ECO:0000313" key="3">
    <source>
        <dbReference type="Proteomes" id="UP000006054"/>
    </source>
</evidence>
<dbReference type="eggNOG" id="COG3209">
    <property type="taxonomic scope" value="Bacteria"/>
</dbReference>